<dbReference type="GO" id="GO:0016491">
    <property type="term" value="F:oxidoreductase activity"/>
    <property type="evidence" value="ECO:0007669"/>
    <property type="project" value="UniProtKB-KW"/>
</dbReference>
<dbReference type="PANTHER" id="PTHR43391">
    <property type="entry name" value="RETINOL DEHYDROGENASE-RELATED"/>
    <property type="match status" value="1"/>
</dbReference>
<sequence>MQVKDKVIVVTGGASGIGRALCERFAQEGAAAVVVADINQAGIDELVAQISDRSKALGVVTDVSQESDIQKLVALTKEKFGPIDLFCSNAGIFTAGDENVSNEAWQRIWDINVMAHIYASRALLPDMLERGEGYLLNTASAAGLLSQVGSAPYAVTKHAAIGFAEWLSITYGSRGIKVSVLCPQAVRTKMTENTGGGGVAGVDGMLEPEALAQTVIETLAEERFLCLPHPQVLTYMQRKTGDYDRWLGGMRKLQDRFADQYNRSGD</sequence>
<dbReference type="Proteomes" id="UP000065641">
    <property type="component" value="Chromosome"/>
</dbReference>
<evidence type="ECO:0000313" key="5">
    <source>
        <dbReference type="Proteomes" id="UP000065641"/>
    </source>
</evidence>
<dbReference type="RefSeq" id="WP_058020736.1">
    <property type="nucleotide sequence ID" value="NZ_CP013189.1"/>
</dbReference>
<dbReference type="Gene3D" id="3.40.50.720">
    <property type="entry name" value="NAD(P)-binding Rossmann-like Domain"/>
    <property type="match status" value="1"/>
</dbReference>
<dbReference type="PANTHER" id="PTHR43391:SF26">
    <property type="entry name" value="BLL7251 PROTEIN"/>
    <property type="match status" value="1"/>
</dbReference>
<dbReference type="InterPro" id="IPR020904">
    <property type="entry name" value="Sc_DH/Rdtase_CS"/>
</dbReference>
<dbReference type="KEGG" id="pspi:PS2015_550"/>
<dbReference type="SUPFAM" id="SSF51735">
    <property type="entry name" value="NAD(P)-binding Rossmann-fold domains"/>
    <property type="match status" value="1"/>
</dbReference>
<dbReference type="Pfam" id="PF00106">
    <property type="entry name" value="adh_short"/>
    <property type="match status" value="1"/>
</dbReference>
<comment type="similarity">
    <text evidence="1 3">Belongs to the short-chain dehydrogenases/reductases (SDR) family.</text>
</comment>
<dbReference type="InterPro" id="IPR002347">
    <property type="entry name" value="SDR_fam"/>
</dbReference>
<keyword evidence="5" id="KW-1185">Reference proteome</keyword>
<evidence type="ECO:0000313" key="4">
    <source>
        <dbReference type="EMBL" id="ALO45233.1"/>
    </source>
</evidence>
<accession>A0A0S2KA59</accession>
<organism evidence="4 5">
    <name type="scientific">Pseudohongiella spirulinae</name>
    <dbReference type="NCBI Taxonomy" id="1249552"/>
    <lineage>
        <taxon>Bacteria</taxon>
        <taxon>Pseudomonadati</taxon>
        <taxon>Pseudomonadota</taxon>
        <taxon>Gammaproteobacteria</taxon>
        <taxon>Pseudomonadales</taxon>
        <taxon>Pseudohongiellaceae</taxon>
        <taxon>Pseudohongiella</taxon>
    </lineage>
</organism>
<reference evidence="4 5" key="1">
    <citation type="submission" date="2015-11" db="EMBL/GenBank/DDBJ databases">
        <authorList>
            <person name="Zhang Y."/>
            <person name="Guo Z."/>
        </authorList>
    </citation>
    <scope>NUCLEOTIDE SEQUENCE [LARGE SCALE GENOMIC DNA]</scope>
    <source>
        <strain evidence="4 5">KCTC 32221</strain>
    </source>
</reference>
<dbReference type="STRING" id="1249552.PS2015_550"/>
<proteinExistence type="inferred from homology"/>
<evidence type="ECO:0000256" key="2">
    <source>
        <dbReference type="ARBA" id="ARBA00023002"/>
    </source>
</evidence>
<gene>
    <name evidence="4" type="ORF">PS2015_550</name>
</gene>
<evidence type="ECO:0000256" key="1">
    <source>
        <dbReference type="ARBA" id="ARBA00006484"/>
    </source>
</evidence>
<dbReference type="OrthoDB" id="210852at2"/>
<dbReference type="PRINTS" id="PR00081">
    <property type="entry name" value="GDHRDH"/>
</dbReference>
<dbReference type="PATRIC" id="fig|1249552.3.peg.555"/>
<name>A0A0S2KA59_9GAMM</name>
<dbReference type="CDD" id="cd05233">
    <property type="entry name" value="SDR_c"/>
    <property type="match status" value="1"/>
</dbReference>
<keyword evidence="2" id="KW-0560">Oxidoreductase</keyword>
<dbReference type="InterPro" id="IPR036291">
    <property type="entry name" value="NAD(P)-bd_dom_sf"/>
</dbReference>
<dbReference type="AlphaFoldDB" id="A0A0S2KA59"/>
<dbReference type="PROSITE" id="PS00061">
    <property type="entry name" value="ADH_SHORT"/>
    <property type="match status" value="1"/>
</dbReference>
<dbReference type="PRINTS" id="PR00080">
    <property type="entry name" value="SDRFAMILY"/>
</dbReference>
<evidence type="ECO:0000256" key="3">
    <source>
        <dbReference type="RuleBase" id="RU000363"/>
    </source>
</evidence>
<dbReference type="EMBL" id="CP013189">
    <property type="protein sequence ID" value="ALO45233.1"/>
    <property type="molecule type" value="Genomic_DNA"/>
</dbReference>
<protein>
    <submittedName>
        <fullName evidence="4">Oxidoreductase, short chain dehydrogenase/reductase family</fullName>
    </submittedName>
</protein>